<dbReference type="Proteomes" id="UP001454036">
    <property type="component" value="Unassembled WGS sequence"/>
</dbReference>
<dbReference type="Gene3D" id="3.40.50.300">
    <property type="entry name" value="P-loop containing nucleotide triphosphate hydrolases"/>
    <property type="match status" value="1"/>
</dbReference>
<dbReference type="EMBL" id="BAABME010015298">
    <property type="protein sequence ID" value="GAA0140458.1"/>
    <property type="molecule type" value="Genomic_DNA"/>
</dbReference>
<keyword evidence="4" id="KW-1185">Reference proteome</keyword>
<keyword evidence="1" id="KW-0227">DNA damage</keyword>
<dbReference type="PANTHER" id="PTHR10492">
    <property type="match status" value="1"/>
</dbReference>
<comment type="caution">
    <text evidence="3">The sequence shown here is derived from an EMBL/GenBank/DDBJ whole genome shotgun (WGS) entry which is preliminary data.</text>
</comment>
<dbReference type="Pfam" id="PF05970">
    <property type="entry name" value="PIF1"/>
    <property type="match status" value="1"/>
</dbReference>
<evidence type="ECO:0000259" key="2">
    <source>
        <dbReference type="Pfam" id="PF05970"/>
    </source>
</evidence>
<keyword evidence="1" id="KW-0347">Helicase</keyword>
<proteinExistence type="inferred from homology"/>
<dbReference type="PANTHER" id="PTHR10492:SF94">
    <property type="entry name" value="ATP-DEPENDENT DNA HELICASE"/>
    <property type="match status" value="1"/>
</dbReference>
<dbReference type="InterPro" id="IPR027417">
    <property type="entry name" value="P-loop_NTPase"/>
</dbReference>
<dbReference type="AlphaFoldDB" id="A0AAV3NNH2"/>
<keyword evidence="1" id="KW-0547">Nucleotide-binding</keyword>
<dbReference type="GO" id="GO:0043139">
    <property type="term" value="F:5'-3' DNA helicase activity"/>
    <property type="evidence" value="ECO:0007669"/>
    <property type="project" value="UniProtKB-EC"/>
</dbReference>
<name>A0AAV3NNH2_LITER</name>
<dbReference type="SUPFAM" id="SSF52540">
    <property type="entry name" value="P-loop containing nucleoside triphosphate hydrolases"/>
    <property type="match status" value="1"/>
</dbReference>
<dbReference type="GO" id="GO:0005524">
    <property type="term" value="F:ATP binding"/>
    <property type="evidence" value="ECO:0007669"/>
    <property type="project" value="UniProtKB-KW"/>
</dbReference>
<reference evidence="3 4" key="1">
    <citation type="submission" date="2024-01" db="EMBL/GenBank/DDBJ databases">
        <title>The complete chloroplast genome sequence of Lithospermum erythrorhizon: insights into the phylogenetic relationship among Boraginaceae species and the maternal lineages of purple gromwells.</title>
        <authorList>
            <person name="Okada T."/>
            <person name="Watanabe K."/>
        </authorList>
    </citation>
    <scope>NUCLEOTIDE SEQUENCE [LARGE SCALE GENOMIC DNA]</scope>
</reference>
<keyword evidence="1" id="KW-0378">Hydrolase</keyword>
<accession>A0AAV3NNH2</accession>
<feature type="domain" description="DNA helicase Pif1-like DEAD-box helicase" evidence="2">
    <location>
        <begin position="79"/>
        <end position="223"/>
    </location>
</feature>
<evidence type="ECO:0000313" key="4">
    <source>
        <dbReference type="Proteomes" id="UP001454036"/>
    </source>
</evidence>
<comment type="cofactor">
    <cofactor evidence="1">
        <name>Mg(2+)</name>
        <dbReference type="ChEBI" id="CHEBI:18420"/>
    </cofactor>
</comment>
<dbReference type="GO" id="GO:0000723">
    <property type="term" value="P:telomere maintenance"/>
    <property type="evidence" value="ECO:0007669"/>
    <property type="project" value="InterPro"/>
</dbReference>
<dbReference type="EC" id="5.6.2.3" evidence="1"/>
<dbReference type="GO" id="GO:0016787">
    <property type="term" value="F:hydrolase activity"/>
    <property type="evidence" value="ECO:0007669"/>
    <property type="project" value="UniProtKB-KW"/>
</dbReference>
<comment type="catalytic activity">
    <reaction evidence="1">
        <text>ATP + H2O = ADP + phosphate + H(+)</text>
        <dbReference type="Rhea" id="RHEA:13065"/>
        <dbReference type="ChEBI" id="CHEBI:15377"/>
        <dbReference type="ChEBI" id="CHEBI:15378"/>
        <dbReference type="ChEBI" id="CHEBI:30616"/>
        <dbReference type="ChEBI" id="CHEBI:43474"/>
        <dbReference type="ChEBI" id="CHEBI:456216"/>
        <dbReference type="EC" id="5.6.2.3"/>
    </reaction>
</comment>
<dbReference type="InterPro" id="IPR010285">
    <property type="entry name" value="DNA_helicase_pif1-like_DEAD"/>
</dbReference>
<comment type="similarity">
    <text evidence="1">Belongs to the helicase family.</text>
</comment>
<dbReference type="GO" id="GO:0006281">
    <property type="term" value="P:DNA repair"/>
    <property type="evidence" value="ECO:0007669"/>
    <property type="project" value="UniProtKB-KW"/>
</dbReference>
<keyword evidence="1" id="KW-0067">ATP-binding</keyword>
<sequence length="247" mass="27975">MSEDFNRPHERRSREKTKDSTLISTLKSINSFLVSMGKRLIDYDLPCLPTSSDHDSYSREIKDERSIQIPHIDRDAEFKLNAEQKIAFSEIIARVDSESSGIFFVDGPGETGKTFLYRAILIRLWSNDIIAIATVTSGVVGHVLPGGRTTHSRFKIPLEANDDSMCHIKKQLGLGDLFRGAKLLIWDEVSMAKRWAIETVERTLRDITGNTQPFGEKVMVFEGVQTSTIRRSESHNPSNNKCKFDEI</sequence>
<protein>
    <recommendedName>
        <fullName evidence="1">ATP-dependent DNA helicase</fullName>
        <ecNumber evidence="1">5.6.2.3</ecNumber>
    </recommendedName>
</protein>
<keyword evidence="1" id="KW-0233">DNA recombination</keyword>
<organism evidence="3 4">
    <name type="scientific">Lithospermum erythrorhizon</name>
    <name type="common">Purple gromwell</name>
    <name type="synonym">Lithospermum officinale var. erythrorhizon</name>
    <dbReference type="NCBI Taxonomy" id="34254"/>
    <lineage>
        <taxon>Eukaryota</taxon>
        <taxon>Viridiplantae</taxon>
        <taxon>Streptophyta</taxon>
        <taxon>Embryophyta</taxon>
        <taxon>Tracheophyta</taxon>
        <taxon>Spermatophyta</taxon>
        <taxon>Magnoliopsida</taxon>
        <taxon>eudicotyledons</taxon>
        <taxon>Gunneridae</taxon>
        <taxon>Pentapetalae</taxon>
        <taxon>asterids</taxon>
        <taxon>lamiids</taxon>
        <taxon>Boraginales</taxon>
        <taxon>Boraginaceae</taxon>
        <taxon>Boraginoideae</taxon>
        <taxon>Lithospermeae</taxon>
        <taxon>Lithospermum</taxon>
    </lineage>
</organism>
<gene>
    <name evidence="3" type="ORF">LIER_35238</name>
</gene>
<evidence type="ECO:0000256" key="1">
    <source>
        <dbReference type="RuleBase" id="RU363044"/>
    </source>
</evidence>
<keyword evidence="1" id="KW-0234">DNA repair</keyword>
<evidence type="ECO:0000313" key="3">
    <source>
        <dbReference type="EMBL" id="GAA0140458.1"/>
    </source>
</evidence>
<dbReference type="GO" id="GO:0006310">
    <property type="term" value="P:DNA recombination"/>
    <property type="evidence" value="ECO:0007669"/>
    <property type="project" value="UniProtKB-KW"/>
</dbReference>